<gene>
    <name evidence="1" type="primary">cas7u</name>
    <name evidence="1" type="ORF">G3480_01880</name>
</gene>
<reference evidence="1 2" key="2">
    <citation type="submission" date="2020-02" db="EMBL/GenBank/DDBJ databases">
        <title>Genome sequences of Thiorhodococcus mannitoliphagus and Thiorhodococcus minor, purple sulfur photosynthetic bacteria in the gammaproteobacterial family, Chromatiaceae.</title>
        <authorList>
            <person name="Aviles F.A."/>
            <person name="Meyer T.E."/>
            <person name="Kyndt J.A."/>
        </authorList>
    </citation>
    <scope>NUCLEOTIDE SEQUENCE [LARGE SCALE GENOMIC DNA]</scope>
    <source>
        <strain evidence="1 2">DSM 18266</strain>
    </source>
</reference>
<dbReference type="Proteomes" id="UP000471640">
    <property type="component" value="Unassembled WGS sequence"/>
</dbReference>
<dbReference type="NCBIfam" id="TIGR02570">
    <property type="entry name" value="cas7_GSU0053"/>
    <property type="match status" value="1"/>
</dbReference>
<dbReference type="InterPro" id="IPR013403">
    <property type="entry name" value="CRISPR-assoc_prot_Csb1/Cas7u"/>
</dbReference>
<evidence type="ECO:0000313" key="2">
    <source>
        <dbReference type="Proteomes" id="UP000471640"/>
    </source>
</evidence>
<dbReference type="RefSeq" id="WP_164651966.1">
    <property type="nucleotide sequence ID" value="NZ_JAAIJR010000004.1"/>
</dbReference>
<name>A0A6P1DQ63_9GAMM</name>
<protein>
    <submittedName>
        <fullName evidence="1">Type I-U CRISPR-associated protein Cas7</fullName>
    </submittedName>
</protein>
<accession>A0A6P1DQ63</accession>
<organism evidence="1 2">
    <name type="scientific">Thiorhodococcus mannitoliphagus</name>
    <dbReference type="NCBI Taxonomy" id="329406"/>
    <lineage>
        <taxon>Bacteria</taxon>
        <taxon>Pseudomonadati</taxon>
        <taxon>Pseudomonadota</taxon>
        <taxon>Gammaproteobacteria</taxon>
        <taxon>Chromatiales</taxon>
        <taxon>Chromatiaceae</taxon>
        <taxon>Thiorhodococcus</taxon>
    </lineage>
</organism>
<dbReference type="AlphaFoldDB" id="A0A6P1DQ63"/>
<proteinExistence type="predicted"/>
<evidence type="ECO:0000313" key="1">
    <source>
        <dbReference type="EMBL" id="NEX19071.1"/>
    </source>
</evidence>
<keyword evidence="2" id="KW-1185">Reference proteome</keyword>
<comment type="caution">
    <text evidence="1">The sequence shown here is derived from an EMBL/GenBank/DDBJ whole genome shotgun (WGS) entry which is preliminary data.</text>
</comment>
<reference evidence="2" key="1">
    <citation type="journal article" date="2020" name="Microbiol. Resour. Announc.">
        <title>Draft Genome Sequences of Thiorhodococcus mannitoliphagus and Thiorhodococcus minor, Purple Sulfur Photosynthetic Bacteria in the Gammaproteobacterial Family Chromatiaceae.</title>
        <authorList>
            <person name="Aviles F.A."/>
            <person name="Meyer T.E."/>
            <person name="Kyndt J.A."/>
        </authorList>
    </citation>
    <scope>NUCLEOTIDE SEQUENCE [LARGE SCALE GENOMIC DNA]</scope>
    <source>
        <strain evidence="2">DSM 18266</strain>
    </source>
</reference>
<sequence length="340" mass="36379">MQLSTIITTPEIVAITMRRTLAPLDGADVPIFPPTYPPPERGQHRFETPYTVNQLRDGTLIADLDSVQSQANRMEAAFSGPLADRVPQHTVVAGDHSVPLSELPHRIADAAARATDLRDQIRAAMLAYAAGDPAPVAQLCPTALVYGAWDSRDTRINIPRAIRSEIRAHDISIATRSAQFTGTFDAEELELNATEWKKGANIGFAPTPSVNAHGGIYVHGEIIHTASISLSPLRRAKDSVLSAYLLGLALAGLLHAMRETRLRVGCELIPEGPTQWQLVNADGQKKPLEVTTKDIEAQLGAAATAWATAAGVTLGGPAVHHQYDPKAGKAAIKAAEKSQD</sequence>
<dbReference type="Pfam" id="PF09617">
    <property type="entry name" value="Cas_GSU0053"/>
    <property type="match status" value="1"/>
</dbReference>
<dbReference type="EMBL" id="JAAIJR010000004">
    <property type="protein sequence ID" value="NEX19071.1"/>
    <property type="molecule type" value="Genomic_DNA"/>
</dbReference>